<name>A0A6J4MKY9_9ACTN</name>
<feature type="region of interest" description="Disordered" evidence="1">
    <location>
        <begin position="1"/>
        <end position="58"/>
    </location>
</feature>
<reference evidence="2" key="1">
    <citation type="submission" date="2020-02" db="EMBL/GenBank/DDBJ databases">
        <authorList>
            <person name="Meier V. D."/>
        </authorList>
    </citation>
    <scope>NUCLEOTIDE SEQUENCE</scope>
    <source>
        <strain evidence="2">AVDCRST_MAG34</strain>
    </source>
</reference>
<dbReference type="AlphaFoldDB" id="A0A6J4MKY9"/>
<protein>
    <submittedName>
        <fullName evidence="2">Uncharacterized protein</fullName>
    </submittedName>
</protein>
<feature type="non-terminal residue" evidence="2">
    <location>
        <position position="1"/>
    </location>
</feature>
<proteinExistence type="predicted"/>
<gene>
    <name evidence="2" type="ORF">AVDCRST_MAG34-2573</name>
</gene>
<organism evidence="2">
    <name type="scientific">uncultured Nocardioidaceae bacterium</name>
    <dbReference type="NCBI Taxonomy" id="253824"/>
    <lineage>
        <taxon>Bacteria</taxon>
        <taxon>Bacillati</taxon>
        <taxon>Actinomycetota</taxon>
        <taxon>Actinomycetes</taxon>
        <taxon>Propionibacteriales</taxon>
        <taxon>Nocardioidaceae</taxon>
        <taxon>environmental samples</taxon>
    </lineage>
</organism>
<accession>A0A6J4MKY9</accession>
<feature type="compositionally biased region" description="Basic and acidic residues" evidence="1">
    <location>
        <begin position="21"/>
        <end position="40"/>
    </location>
</feature>
<sequence length="58" mass="6438">GRPTRRPPRGHRPDGGGGADLHPHDRRQRERRAARTRGDRPAPGCVRRRRTGAAARGL</sequence>
<feature type="non-terminal residue" evidence="2">
    <location>
        <position position="58"/>
    </location>
</feature>
<evidence type="ECO:0000313" key="2">
    <source>
        <dbReference type="EMBL" id="CAA9362229.1"/>
    </source>
</evidence>
<feature type="compositionally biased region" description="Basic residues" evidence="1">
    <location>
        <begin position="1"/>
        <end position="10"/>
    </location>
</feature>
<dbReference type="EMBL" id="CADCUI010000069">
    <property type="protein sequence ID" value="CAA9362229.1"/>
    <property type="molecule type" value="Genomic_DNA"/>
</dbReference>
<evidence type="ECO:0000256" key="1">
    <source>
        <dbReference type="SAM" id="MobiDB-lite"/>
    </source>
</evidence>